<feature type="chain" id="PRO_5026753305" evidence="4">
    <location>
        <begin position="18"/>
        <end position="177"/>
    </location>
</feature>
<evidence type="ECO:0000256" key="2">
    <source>
        <dbReference type="ARBA" id="ARBA00008098"/>
    </source>
</evidence>
<dbReference type="Gene3D" id="1.10.238.270">
    <property type="match status" value="1"/>
</dbReference>
<name>A0A6J2UJB1_DROLE</name>
<accession>A0A6J2UJB1</accession>
<dbReference type="GeneID" id="115634738"/>
<evidence type="ECO:0000256" key="4">
    <source>
        <dbReference type="SAM" id="SignalP"/>
    </source>
</evidence>
<evidence type="ECO:0000313" key="5">
    <source>
        <dbReference type="Proteomes" id="UP000504634"/>
    </source>
</evidence>
<gene>
    <name evidence="6" type="primary">LOC115634738</name>
</gene>
<dbReference type="GO" id="GO:0005576">
    <property type="term" value="C:extracellular region"/>
    <property type="evidence" value="ECO:0007669"/>
    <property type="project" value="UniProtKB-SubCell"/>
</dbReference>
<evidence type="ECO:0000313" key="6">
    <source>
        <dbReference type="RefSeq" id="XP_030388486.1"/>
    </source>
</evidence>
<dbReference type="AlphaFoldDB" id="A0A6J2UJB1"/>
<evidence type="ECO:0000256" key="1">
    <source>
        <dbReference type="ARBA" id="ARBA00004613"/>
    </source>
</evidence>
<dbReference type="PANTHER" id="PTHR21066:SF15">
    <property type="entry name" value="GH25962P-RELATED"/>
    <property type="match status" value="1"/>
</dbReference>
<dbReference type="InterPro" id="IPR052295">
    <property type="entry name" value="Odorant-binding_protein"/>
</dbReference>
<organism evidence="5 6">
    <name type="scientific">Drosophila lebanonensis</name>
    <name type="common">Fruit fly</name>
    <name type="synonym">Scaptodrosophila lebanonensis</name>
    <dbReference type="NCBI Taxonomy" id="7225"/>
    <lineage>
        <taxon>Eukaryota</taxon>
        <taxon>Metazoa</taxon>
        <taxon>Ecdysozoa</taxon>
        <taxon>Arthropoda</taxon>
        <taxon>Hexapoda</taxon>
        <taxon>Insecta</taxon>
        <taxon>Pterygota</taxon>
        <taxon>Neoptera</taxon>
        <taxon>Endopterygota</taxon>
        <taxon>Diptera</taxon>
        <taxon>Brachycera</taxon>
        <taxon>Muscomorpha</taxon>
        <taxon>Ephydroidea</taxon>
        <taxon>Drosophilidae</taxon>
        <taxon>Scaptodrosophila</taxon>
    </lineage>
</organism>
<reference evidence="6" key="1">
    <citation type="submission" date="2025-08" db="UniProtKB">
        <authorList>
            <consortium name="RefSeq"/>
        </authorList>
    </citation>
    <scope>IDENTIFICATION</scope>
    <source>
        <strain evidence="6">11010-0011.00</strain>
        <tissue evidence="6">Whole body</tissue>
    </source>
</reference>
<protein>
    <submittedName>
        <fullName evidence="6">Uncharacterized protein LOC115634738</fullName>
    </submittedName>
</protein>
<evidence type="ECO:0000256" key="3">
    <source>
        <dbReference type="ARBA" id="ARBA00022525"/>
    </source>
</evidence>
<keyword evidence="4" id="KW-0732">Signal</keyword>
<dbReference type="RefSeq" id="XP_030388486.1">
    <property type="nucleotide sequence ID" value="XM_030532626.1"/>
</dbReference>
<feature type="signal peptide" evidence="4">
    <location>
        <begin position="1"/>
        <end position="17"/>
    </location>
</feature>
<dbReference type="Proteomes" id="UP000504634">
    <property type="component" value="Unplaced"/>
</dbReference>
<dbReference type="CTD" id="246432"/>
<proteinExistence type="inferred from homology"/>
<keyword evidence="5" id="KW-1185">Reference proteome</keyword>
<comment type="similarity">
    <text evidence="2">Belongs to the PBP/GOBP family.</text>
</comment>
<comment type="subcellular location">
    <subcellularLocation>
        <location evidence="1">Secreted</location>
    </subcellularLocation>
</comment>
<dbReference type="PANTHER" id="PTHR21066">
    <property type="entry name" value="ODORANT-BINDING PROTEIN 59A-RELATED"/>
    <property type="match status" value="1"/>
</dbReference>
<keyword evidence="3" id="KW-0964">Secreted</keyword>
<dbReference type="OrthoDB" id="7981928at2759"/>
<sequence length="177" mass="19618">MLKLLLVLALVCRPAIAAKCKAAPKSVQNIQQCCHAPMPNWGAYNSECSSSGPQPSCRLQCIFNAAKVLDGNRLNMTHVRPMLERAFNEASTIDAYMSNFASCANLVKNNFKEMTGVSKQSDACDRHALFYSLCAYSRLLRHCPSSAWNGSLKQCPSARSYVRNCPWPALKMFMKST</sequence>